<evidence type="ECO:0000313" key="4">
    <source>
        <dbReference type="Proteomes" id="UP000185696"/>
    </source>
</evidence>
<dbReference type="Proteomes" id="UP000185696">
    <property type="component" value="Unassembled WGS sequence"/>
</dbReference>
<gene>
    <name evidence="3" type="ORF">BLA60_29650</name>
</gene>
<sequence length="592" mass="64107">MGNRAVARMVESERNASVRDVLSSPGRPMDAALRQEMEARLGADFSRVRVHDDPAARRSAAEVGARAYTSDNHVVIGHGGADKHTWAHELTHVVQQSVGPVPGTETADGLRISDPADHAEREAEHVATQAMSGAPPSPTTPPPGLSHDGVHTVQRTDDPPQSAADGLQAYLAGWMDTSAVSAVRRSSALKAIDVAVRAWLGGGYAMQGNLDANRNELNAVLAAITAWRATKTEKSKRDDAINELEAKVGAALAEVDARQRRRTEQEQLKAKYSVLDPRLVGYAARPSQGVTVDPDNNRMHEALIDHDDQGRLTEQALAILDQLASERLEDQLTIAGRGEVTAQGVTEERTRELMKEHPNPVTGGTQFPEVESYLASGAGESGTDTALPDNQETVVRDVGDTRVTIHWDRTDALKEKRVTMLEGAIRKVLEAGFPLPNLTVHLPRYGRRLTITTDGILDAGGRKAQRAEYIPTDNVVASPEGVGNPLTKSGDPDYFLSTQVAPEGTGTMVHELGHFLHYQLNRGRYHDLNFTQFAPGRGRTATAVSGYATENPREFVAEVFLGRVYGRTYDESVLEMYEALGGPEPSEAPTTT</sequence>
<organism evidence="3 4">
    <name type="scientific">Actinophytocola xinjiangensis</name>
    <dbReference type="NCBI Taxonomy" id="485602"/>
    <lineage>
        <taxon>Bacteria</taxon>
        <taxon>Bacillati</taxon>
        <taxon>Actinomycetota</taxon>
        <taxon>Actinomycetes</taxon>
        <taxon>Pseudonocardiales</taxon>
        <taxon>Pseudonocardiaceae</taxon>
    </lineage>
</organism>
<evidence type="ECO:0000259" key="2">
    <source>
        <dbReference type="Pfam" id="PF13699"/>
    </source>
</evidence>
<dbReference type="InterPro" id="IPR025295">
    <property type="entry name" value="eCIS_core_dom"/>
</dbReference>
<feature type="compositionally biased region" description="Pro residues" evidence="1">
    <location>
        <begin position="135"/>
        <end position="144"/>
    </location>
</feature>
<name>A0A7Z1AV98_9PSEU</name>
<keyword evidence="4" id="KW-1185">Reference proteome</keyword>
<dbReference type="InterPro" id="IPR024079">
    <property type="entry name" value="MetalloPept_cat_dom_sf"/>
</dbReference>
<protein>
    <recommendedName>
        <fullName evidence="2">eCIS core domain-containing protein</fullName>
    </recommendedName>
</protein>
<dbReference type="EMBL" id="MSIF01000018">
    <property type="protein sequence ID" value="OLF07019.1"/>
    <property type="molecule type" value="Genomic_DNA"/>
</dbReference>
<comment type="caution">
    <text evidence="3">The sequence shown here is derived from an EMBL/GenBank/DDBJ whole genome shotgun (WGS) entry which is preliminary data.</text>
</comment>
<dbReference type="AlphaFoldDB" id="A0A7Z1AV98"/>
<feature type="compositionally biased region" description="Basic and acidic residues" evidence="1">
    <location>
        <begin position="148"/>
        <end position="158"/>
    </location>
</feature>
<feature type="domain" description="eCIS core" evidence="2">
    <location>
        <begin position="28"/>
        <end position="98"/>
    </location>
</feature>
<evidence type="ECO:0000313" key="3">
    <source>
        <dbReference type="EMBL" id="OLF07019.1"/>
    </source>
</evidence>
<dbReference type="GO" id="GO:0008237">
    <property type="term" value="F:metallopeptidase activity"/>
    <property type="evidence" value="ECO:0007669"/>
    <property type="project" value="InterPro"/>
</dbReference>
<accession>A0A7Z1AV98</accession>
<reference evidence="3 4" key="1">
    <citation type="submission" date="2016-12" db="EMBL/GenBank/DDBJ databases">
        <title>The draft genome sequence of Actinophytocola xinjiangensis.</title>
        <authorList>
            <person name="Wang W."/>
            <person name="Yuan L."/>
        </authorList>
    </citation>
    <scope>NUCLEOTIDE SEQUENCE [LARGE SCALE GENOMIC DNA]</scope>
    <source>
        <strain evidence="3 4">CGMCC 4.4663</strain>
    </source>
</reference>
<feature type="region of interest" description="Disordered" evidence="1">
    <location>
        <begin position="120"/>
        <end position="164"/>
    </location>
</feature>
<dbReference type="SUPFAM" id="SSF55486">
    <property type="entry name" value="Metalloproteases ('zincins'), catalytic domain"/>
    <property type="match status" value="1"/>
</dbReference>
<dbReference type="Pfam" id="PF13699">
    <property type="entry name" value="eCIS_core"/>
    <property type="match status" value="1"/>
</dbReference>
<proteinExistence type="predicted"/>
<dbReference type="Gene3D" id="3.40.390.10">
    <property type="entry name" value="Collagenase (Catalytic Domain)"/>
    <property type="match status" value="1"/>
</dbReference>
<evidence type="ECO:0000256" key="1">
    <source>
        <dbReference type="SAM" id="MobiDB-lite"/>
    </source>
</evidence>